<keyword evidence="2" id="KW-0812">Transmembrane</keyword>
<dbReference type="InterPro" id="IPR052061">
    <property type="entry name" value="PTE-AB_protein"/>
</dbReference>
<dbReference type="HOGENOM" id="CLU_052827_0_0_1"/>
<feature type="domain" description="Thioesterase" evidence="3">
    <location>
        <begin position="252"/>
        <end position="326"/>
    </location>
</feature>
<dbReference type="InterPro" id="IPR029069">
    <property type="entry name" value="HotDog_dom_sf"/>
</dbReference>
<dbReference type="InterPro" id="IPR006683">
    <property type="entry name" value="Thioestr_dom"/>
</dbReference>
<evidence type="ECO:0000256" key="2">
    <source>
        <dbReference type="SAM" id="Phobius"/>
    </source>
</evidence>
<keyword evidence="4" id="KW-0413">Isomerase</keyword>
<dbReference type="OMA" id="CRAIFVE"/>
<feature type="region of interest" description="Disordered" evidence="1">
    <location>
        <begin position="25"/>
        <end position="47"/>
    </location>
</feature>
<organism evidence="4 5">
    <name type="scientific">Tilletiaria anomala (strain ATCC 24038 / CBS 436.72 / UBC 951)</name>
    <dbReference type="NCBI Taxonomy" id="1037660"/>
    <lineage>
        <taxon>Eukaryota</taxon>
        <taxon>Fungi</taxon>
        <taxon>Dikarya</taxon>
        <taxon>Basidiomycota</taxon>
        <taxon>Ustilaginomycotina</taxon>
        <taxon>Exobasidiomycetes</taxon>
        <taxon>Georgefischeriales</taxon>
        <taxon>Tilletiariaceae</taxon>
        <taxon>Tilletiaria</taxon>
    </lineage>
</organism>
<keyword evidence="5" id="KW-1185">Reference proteome</keyword>
<dbReference type="CDD" id="cd03443">
    <property type="entry name" value="PaaI_thioesterase"/>
    <property type="match status" value="1"/>
</dbReference>
<dbReference type="PANTHER" id="PTHR47260:SF1">
    <property type="entry name" value="UPF0644 PROTEIN PB2B4.06"/>
    <property type="match status" value="1"/>
</dbReference>
<sequence>MRGFVSCFRCLAPLRELASSPARWLQANHPRRPEGTGTLSGTPWTRTAPARATSRLGISNGGQLWSHTYSTNAAPHASGATESRGLGAFSLLALIFAVAAGSYAAGSIYPPALVKLAFPDPAPPRPDRASPEGQAQMDKIEEHLLRLPLTREIGLRASPAPPTQPTSPAQPVSVVQEGLMEAHYKASRPYARYPEERRRHSLTAGTLRGPGMVATPPLVFTKTEHGARVEGGAIGDAIAIMHLGRSVCGHDGVIHGGLIATIFDEALARTAFHALPSNVGVTARLEIDYCKPTMADQFVRVESFLVEAKGRKAVVRGQLKDMSGQVLAEAHAIFVEPRFAKFINRQIIQEFLN</sequence>
<protein>
    <submittedName>
        <fullName evidence="4">Thioesterase/thiol ester dehydrase-isomerase</fullName>
    </submittedName>
</protein>
<dbReference type="Pfam" id="PF03061">
    <property type="entry name" value="4HBT"/>
    <property type="match status" value="1"/>
</dbReference>
<evidence type="ECO:0000313" key="4">
    <source>
        <dbReference type="EMBL" id="KDN46634.1"/>
    </source>
</evidence>
<dbReference type="SUPFAM" id="SSF54637">
    <property type="entry name" value="Thioesterase/thiol ester dehydrase-isomerase"/>
    <property type="match status" value="1"/>
</dbReference>
<reference evidence="4 5" key="1">
    <citation type="submission" date="2014-05" db="EMBL/GenBank/DDBJ databases">
        <title>Draft genome sequence of a rare smut relative, Tilletiaria anomala UBC 951.</title>
        <authorList>
            <consortium name="DOE Joint Genome Institute"/>
            <person name="Toome M."/>
            <person name="Kuo A."/>
            <person name="Henrissat B."/>
            <person name="Lipzen A."/>
            <person name="Tritt A."/>
            <person name="Yoshinaga Y."/>
            <person name="Zane M."/>
            <person name="Barry K."/>
            <person name="Grigoriev I.V."/>
            <person name="Spatafora J.W."/>
            <person name="Aimea M.C."/>
        </authorList>
    </citation>
    <scope>NUCLEOTIDE SEQUENCE [LARGE SCALE GENOMIC DNA]</scope>
    <source>
        <strain evidence="4 5">UBC 951</strain>
    </source>
</reference>
<proteinExistence type="predicted"/>
<dbReference type="RefSeq" id="XP_013243613.1">
    <property type="nucleotide sequence ID" value="XM_013388159.1"/>
</dbReference>
<dbReference type="GO" id="GO:0016853">
    <property type="term" value="F:isomerase activity"/>
    <property type="evidence" value="ECO:0007669"/>
    <property type="project" value="UniProtKB-KW"/>
</dbReference>
<feature type="transmembrane region" description="Helical" evidence="2">
    <location>
        <begin position="86"/>
        <end position="105"/>
    </location>
</feature>
<keyword evidence="2" id="KW-0472">Membrane</keyword>
<evidence type="ECO:0000256" key="1">
    <source>
        <dbReference type="SAM" id="MobiDB-lite"/>
    </source>
</evidence>
<evidence type="ECO:0000313" key="5">
    <source>
        <dbReference type="Proteomes" id="UP000027361"/>
    </source>
</evidence>
<comment type="caution">
    <text evidence="4">The sequence shown here is derived from an EMBL/GenBank/DDBJ whole genome shotgun (WGS) entry which is preliminary data.</text>
</comment>
<dbReference type="Gene3D" id="3.10.129.10">
    <property type="entry name" value="Hotdog Thioesterase"/>
    <property type="match status" value="1"/>
</dbReference>
<dbReference type="OrthoDB" id="506431at2759"/>
<dbReference type="PANTHER" id="PTHR47260">
    <property type="entry name" value="UPF0644 PROTEIN PB2B4.06"/>
    <property type="match status" value="1"/>
</dbReference>
<dbReference type="AlphaFoldDB" id="A0A066W6B9"/>
<dbReference type="GeneID" id="25264343"/>
<dbReference type="InParanoid" id="A0A066W6B9"/>
<dbReference type="EMBL" id="JMSN01000034">
    <property type="protein sequence ID" value="KDN46634.1"/>
    <property type="molecule type" value="Genomic_DNA"/>
</dbReference>
<evidence type="ECO:0000259" key="3">
    <source>
        <dbReference type="Pfam" id="PF03061"/>
    </source>
</evidence>
<gene>
    <name evidence="4" type="ORF">K437DRAFT_256141</name>
</gene>
<name>A0A066W6B9_TILAU</name>
<dbReference type="Proteomes" id="UP000027361">
    <property type="component" value="Unassembled WGS sequence"/>
</dbReference>
<accession>A0A066W6B9</accession>
<dbReference type="STRING" id="1037660.A0A066W6B9"/>
<keyword evidence="2" id="KW-1133">Transmembrane helix</keyword>